<comment type="similarity">
    <text evidence="2">Belongs to the PEN-2 family.</text>
</comment>
<keyword evidence="10" id="KW-1185">Reference proteome</keyword>
<proteinExistence type="inferred from homology"/>
<dbReference type="STRING" id="67801.A0A1B0BT68"/>
<dbReference type="GO" id="GO:0007219">
    <property type="term" value="P:Notch signaling pathway"/>
    <property type="evidence" value="ECO:0007669"/>
    <property type="project" value="UniProtKB-KW"/>
</dbReference>
<dbReference type="InterPro" id="IPR019379">
    <property type="entry name" value="Gamma_Secretase_Asp_P_PEN2"/>
</dbReference>
<evidence type="ECO:0000256" key="3">
    <source>
        <dbReference type="ARBA" id="ARBA00018306"/>
    </source>
</evidence>
<organism evidence="9 10">
    <name type="scientific">Glossina palpalis gambiensis</name>
    <dbReference type="NCBI Taxonomy" id="67801"/>
    <lineage>
        <taxon>Eukaryota</taxon>
        <taxon>Metazoa</taxon>
        <taxon>Ecdysozoa</taxon>
        <taxon>Arthropoda</taxon>
        <taxon>Hexapoda</taxon>
        <taxon>Insecta</taxon>
        <taxon>Pterygota</taxon>
        <taxon>Neoptera</taxon>
        <taxon>Endopterygota</taxon>
        <taxon>Diptera</taxon>
        <taxon>Brachycera</taxon>
        <taxon>Muscomorpha</taxon>
        <taxon>Hippoboscoidea</taxon>
        <taxon>Glossinidae</taxon>
        <taxon>Glossina</taxon>
    </lineage>
</organism>
<sequence>MEKAKLLRRLHQNIQIRMNLSKVSNEKKLQLCKIYFRTGFALLPFVWAVNFCWFFKEAFKTPSSPSYPEQQQIKNYVIYSALGTLVWILILTAWIIIFQTKRADWGAVADYMSFIIPLGKP</sequence>
<evidence type="ECO:0000256" key="4">
    <source>
        <dbReference type="ARBA" id="ARBA00022692"/>
    </source>
</evidence>
<keyword evidence="4 8" id="KW-0812">Transmembrane</keyword>
<accession>A0A1B0BT68</accession>
<feature type="transmembrane region" description="Helical" evidence="8">
    <location>
        <begin position="76"/>
        <end position="97"/>
    </location>
</feature>
<dbReference type="AlphaFoldDB" id="A0A1B0BT68"/>
<reference evidence="9" key="2">
    <citation type="submission" date="2020-05" db="UniProtKB">
        <authorList>
            <consortium name="EnsemblMetazoa"/>
        </authorList>
    </citation>
    <scope>IDENTIFICATION</scope>
    <source>
        <strain evidence="9">IAEA</strain>
    </source>
</reference>
<evidence type="ECO:0000256" key="2">
    <source>
        <dbReference type="ARBA" id="ARBA00009607"/>
    </source>
</evidence>
<protein>
    <recommendedName>
        <fullName evidence="3">Gamma-secretase subunit PEN-2</fullName>
    </recommendedName>
</protein>
<dbReference type="EnsemblMetazoa" id="GPPI039755-RA">
    <property type="protein sequence ID" value="GPPI039755-PA"/>
    <property type="gene ID" value="GPPI039755"/>
</dbReference>
<dbReference type="GO" id="GO:0007220">
    <property type="term" value="P:Notch receptor processing"/>
    <property type="evidence" value="ECO:0007669"/>
    <property type="project" value="TreeGrafter"/>
</dbReference>
<evidence type="ECO:0000313" key="9">
    <source>
        <dbReference type="EnsemblMetazoa" id="GPPI039755-PA"/>
    </source>
</evidence>
<keyword evidence="5" id="KW-0914">Notch signaling pathway</keyword>
<dbReference type="PANTHER" id="PTHR16318:SF0">
    <property type="entry name" value="GAMMA-SECRETASE SUBUNIT PEN-2"/>
    <property type="match status" value="1"/>
</dbReference>
<dbReference type="PANTHER" id="PTHR16318">
    <property type="entry name" value="GAMMA-SECRETASE SUBUNIT PEN-2"/>
    <property type="match status" value="1"/>
</dbReference>
<evidence type="ECO:0000313" key="10">
    <source>
        <dbReference type="Proteomes" id="UP000092460"/>
    </source>
</evidence>
<evidence type="ECO:0000256" key="1">
    <source>
        <dbReference type="ARBA" id="ARBA00004141"/>
    </source>
</evidence>
<comment type="subcellular location">
    <subcellularLocation>
        <location evidence="1">Membrane</location>
        <topology evidence="1">Multi-pass membrane protein</topology>
    </subcellularLocation>
</comment>
<evidence type="ECO:0000256" key="5">
    <source>
        <dbReference type="ARBA" id="ARBA00022976"/>
    </source>
</evidence>
<dbReference type="EMBL" id="JXJN01020015">
    <property type="status" value="NOT_ANNOTATED_CDS"/>
    <property type="molecule type" value="Genomic_DNA"/>
</dbReference>
<dbReference type="GO" id="GO:0070765">
    <property type="term" value="C:gamma-secretase complex"/>
    <property type="evidence" value="ECO:0007669"/>
    <property type="project" value="TreeGrafter"/>
</dbReference>
<feature type="transmembrane region" description="Helical" evidence="8">
    <location>
        <begin position="34"/>
        <end position="56"/>
    </location>
</feature>
<evidence type="ECO:0000256" key="7">
    <source>
        <dbReference type="ARBA" id="ARBA00023136"/>
    </source>
</evidence>
<dbReference type="Pfam" id="PF10251">
    <property type="entry name" value="PEN-2"/>
    <property type="match status" value="1"/>
</dbReference>
<reference evidence="10" key="1">
    <citation type="submission" date="2015-01" db="EMBL/GenBank/DDBJ databases">
        <authorList>
            <person name="Aksoy S."/>
            <person name="Warren W."/>
            <person name="Wilson R.K."/>
        </authorList>
    </citation>
    <scope>NUCLEOTIDE SEQUENCE [LARGE SCALE GENOMIC DNA]</scope>
    <source>
        <strain evidence="10">IAEA</strain>
    </source>
</reference>
<dbReference type="VEuPathDB" id="VectorBase:GPPI039755"/>
<name>A0A1B0BT68_9MUSC</name>
<evidence type="ECO:0000256" key="8">
    <source>
        <dbReference type="SAM" id="Phobius"/>
    </source>
</evidence>
<keyword evidence="7 8" id="KW-0472">Membrane</keyword>
<dbReference type="Proteomes" id="UP000092460">
    <property type="component" value="Unassembled WGS sequence"/>
</dbReference>
<keyword evidence="6 8" id="KW-1133">Transmembrane helix</keyword>
<evidence type="ECO:0000256" key="6">
    <source>
        <dbReference type="ARBA" id="ARBA00022989"/>
    </source>
</evidence>